<gene>
    <name evidence="2" type="ORF">IFR04_006012</name>
</gene>
<accession>A0A8H7TKG0</accession>
<name>A0A8H7TKG0_9HELO</name>
<dbReference type="EMBL" id="JAFJYH010000076">
    <property type="protein sequence ID" value="KAG4420830.1"/>
    <property type="molecule type" value="Genomic_DNA"/>
</dbReference>
<keyword evidence="3" id="KW-1185">Reference proteome</keyword>
<evidence type="ECO:0000256" key="1">
    <source>
        <dbReference type="SAM" id="MobiDB-lite"/>
    </source>
</evidence>
<organism evidence="2 3">
    <name type="scientific">Cadophora malorum</name>
    <dbReference type="NCBI Taxonomy" id="108018"/>
    <lineage>
        <taxon>Eukaryota</taxon>
        <taxon>Fungi</taxon>
        <taxon>Dikarya</taxon>
        <taxon>Ascomycota</taxon>
        <taxon>Pezizomycotina</taxon>
        <taxon>Leotiomycetes</taxon>
        <taxon>Helotiales</taxon>
        <taxon>Ploettnerulaceae</taxon>
        <taxon>Cadophora</taxon>
    </lineage>
</organism>
<reference evidence="2" key="1">
    <citation type="submission" date="2021-02" db="EMBL/GenBank/DDBJ databases">
        <title>Genome sequence Cadophora malorum strain M34.</title>
        <authorList>
            <person name="Stefanovic E."/>
            <person name="Vu D."/>
            <person name="Scully C."/>
            <person name="Dijksterhuis J."/>
            <person name="Roader J."/>
            <person name="Houbraken J."/>
        </authorList>
    </citation>
    <scope>NUCLEOTIDE SEQUENCE</scope>
    <source>
        <strain evidence="2">M34</strain>
    </source>
</reference>
<feature type="region of interest" description="Disordered" evidence="1">
    <location>
        <begin position="79"/>
        <end position="110"/>
    </location>
</feature>
<dbReference type="Proteomes" id="UP000664132">
    <property type="component" value="Unassembled WGS sequence"/>
</dbReference>
<dbReference type="AlphaFoldDB" id="A0A8H7TKG0"/>
<proteinExistence type="predicted"/>
<feature type="compositionally biased region" description="Polar residues" evidence="1">
    <location>
        <begin position="101"/>
        <end position="110"/>
    </location>
</feature>
<protein>
    <submittedName>
        <fullName evidence="2">Uncharacterized protein</fullName>
    </submittedName>
</protein>
<evidence type="ECO:0000313" key="2">
    <source>
        <dbReference type="EMBL" id="KAG4420830.1"/>
    </source>
</evidence>
<dbReference type="OrthoDB" id="3559399at2759"/>
<comment type="caution">
    <text evidence="2">The sequence shown here is derived from an EMBL/GenBank/DDBJ whole genome shotgun (WGS) entry which is preliminary data.</text>
</comment>
<sequence length="424" mass="46637">MLMHLTIPPSETSQTAESILFRKPPDEGGKDLKAPLMFPTNPDSPLSLEEWQSKVSGSFCLAMTQMSNLAIHREAAEEEFRLSHTQNDPSENDEEDVGDSVSASEIANQPSQIPQLSKIPWFNFNPRDPSLTPGEKEKLITALHALSLTALANFSIELDVAISEYRIASTTISQVSHPPTSHTISHHLLALSSSMPDPFSTYSIEKFGRCHLGYMATEEFFEGREWTGAFAYTGLWGVRAQGSLGRGRGRDVFDCVGGVNRMVRLGGWDKPGEGDTGDERNGVVIEGVVRFSCVEGKKCGEGFKGFKGCEGGAGEKEREGEKEKDKEAENDVFVLRSNSFYSQVGTHRLELRVRRSTGLIAVRELDAHGRREERVDDGEGVKWKGSCWGAVLTPFGIVGAMSAGASWMWLWKRDWSGGVEEGSD</sequence>
<evidence type="ECO:0000313" key="3">
    <source>
        <dbReference type="Proteomes" id="UP000664132"/>
    </source>
</evidence>